<dbReference type="Proteomes" id="UP000695022">
    <property type="component" value="Unplaced"/>
</dbReference>
<proteinExistence type="predicted"/>
<evidence type="ECO:0000313" key="4">
    <source>
        <dbReference type="RefSeq" id="XP_014676729.1"/>
    </source>
</evidence>
<evidence type="ECO:0000259" key="2">
    <source>
        <dbReference type="Pfam" id="PF25040"/>
    </source>
</evidence>
<feature type="compositionally biased region" description="Basic and acidic residues" evidence="1">
    <location>
        <begin position="16"/>
        <end position="26"/>
    </location>
</feature>
<evidence type="ECO:0000313" key="3">
    <source>
        <dbReference type="Proteomes" id="UP000695022"/>
    </source>
</evidence>
<organism evidence="3 4">
    <name type="scientific">Priapulus caudatus</name>
    <name type="common">Priapulid worm</name>
    <dbReference type="NCBI Taxonomy" id="37621"/>
    <lineage>
        <taxon>Eukaryota</taxon>
        <taxon>Metazoa</taxon>
        <taxon>Ecdysozoa</taxon>
        <taxon>Scalidophora</taxon>
        <taxon>Priapulida</taxon>
        <taxon>Priapulimorpha</taxon>
        <taxon>Priapulimorphida</taxon>
        <taxon>Priapulidae</taxon>
        <taxon>Priapulus</taxon>
    </lineage>
</organism>
<dbReference type="PANTHER" id="PTHR31640">
    <property type="entry name" value="TRANSMEMBRANE PROTEIN KIAA1109"/>
    <property type="match status" value="1"/>
</dbReference>
<feature type="domain" description="Bridge-like lipid transfer protein family member 1 C-terminal" evidence="2">
    <location>
        <begin position="102"/>
        <end position="141"/>
    </location>
</feature>
<dbReference type="InterPro" id="IPR056742">
    <property type="entry name" value="BLTP1_C"/>
</dbReference>
<dbReference type="PANTHER" id="PTHR31640:SF1">
    <property type="entry name" value="BRIDGE-LIKE LIPID TRANSFER PROTEIN FAMILY MEMBER 1"/>
    <property type="match status" value="1"/>
</dbReference>
<dbReference type="Pfam" id="PF25040">
    <property type="entry name" value="BLTP1_C"/>
    <property type="match status" value="2"/>
</dbReference>
<feature type="domain" description="Bridge-like lipid transfer protein family member 1 C-terminal" evidence="2">
    <location>
        <begin position="2"/>
        <end position="99"/>
    </location>
</feature>
<feature type="region of interest" description="Disordered" evidence="1">
    <location>
        <begin position="16"/>
        <end position="70"/>
    </location>
</feature>
<sequence>MEVKVVVDSGKCVLHTRDSHDEDITKRSQQPYKWERTYSDDTSDLQSISRPGSPRKRPMIVKQGSGSSSAKGQVCLQESAVFYIPGLDVKVNYNSKTSDAAAATTAVKKANLYAWVSLQTVEETFVSPTVLDFLEQAFDTV</sequence>
<evidence type="ECO:0000256" key="1">
    <source>
        <dbReference type="SAM" id="MobiDB-lite"/>
    </source>
</evidence>
<dbReference type="GeneID" id="106816620"/>
<reference evidence="4" key="1">
    <citation type="submission" date="2025-08" db="UniProtKB">
        <authorList>
            <consortium name="RefSeq"/>
        </authorList>
    </citation>
    <scope>IDENTIFICATION</scope>
</reference>
<protein>
    <submittedName>
        <fullName evidence="4">Uncharacterized protein KIAA1109-like</fullName>
    </submittedName>
</protein>
<name>A0ABM1EX08_PRICU</name>
<dbReference type="RefSeq" id="XP_014676729.1">
    <property type="nucleotide sequence ID" value="XM_014821243.1"/>
</dbReference>
<dbReference type="InterPro" id="IPR033616">
    <property type="entry name" value="BLTP1"/>
</dbReference>
<keyword evidence="3" id="KW-1185">Reference proteome</keyword>
<gene>
    <name evidence="4" type="primary">LOC106816620</name>
</gene>
<accession>A0ABM1EX08</accession>